<dbReference type="EC" id="2.7.1.25" evidence="3"/>
<keyword evidence="1 3" id="KW-0808">Transferase</keyword>
<keyword evidence="3" id="KW-0418">Kinase</keyword>
<keyword evidence="4" id="KW-1185">Reference proteome</keyword>
<dbReference type="Pfam" id="PF01583">
    <property type="entry name" value="APS_kinase"/>
    <property type="match status" value="1"/>
</dbReference>
<dbReference type="EMBL" id="SUPK01000001">
    <property type="protein sequence ID" value="TJY44076.1"/>
    <property type="molecule type" value="Genomic_DNA"/>
</dbReference>
<sequence>MINQWSLTIHEAYSAHTRRGDVNMPNGVIIWFTGHSKSGKTTLTKSIEKLLQHRGCKAIRLDSDTLPMGIIKPEGHSWEERQQRKNENLIFLSKLLMENGYYVLISSVGRFSKWRELLRSQVSDYLEIYLKCPLEVRLQRDVTGKYVSHPDYFHVYEEPENPDLAIDTSRVPIPEATELILRLFTERGYLQNGE</sequence>
<dbReference type="PANTHER" id="PTHR42700:SF1">
    <property type="entry name" value="SULFATE ADENYLYLTRANSFERASE"/>
    <property type="match status" value="1"/>
</dbReference>
<dbReference type="SUPFAM" id="SSF52540">
    <property type="entry name" value="P-loop containing nucleoside triphosphate hydrolases"/>
    <property type="match status" value="1"/>
</dbReference>
<dbReference type="GO" id="GO:0005737">
    <property type="term" value="C:cytoplasm"/>
    <property type="evidence" value="ECO:0007669"/>
    <property type="project" value="TreeGrafter"/>
</dbReference>
<evidence type="ECO:0000313" key="4">
    <source>
        <dbReference type="Proteomes" id="UP000309673"/>
    </source>
</evidence>
<name>A0A4U0FGE5_9BACL</name>
<comment type="caution">
    <text evidence="3">The sequence shown here is derived from an EMBL/GenBank/DDBJ whole genome shotgun (WGS) entry which is preliminary data.</text>
</comment>
<dbReference type="GO" id="GO:0010134">
    <property type="term" value="P:sulfate assimilation via adenylyl sulfate reduction"/>
    <property type="evidence" value="ECO:0007669"/>
    <property type="project" value="TreeGrafter"/>
</dbReference>
<evidence type="ECO:0000259" key="2">
    <source>
        <dbReference type="Pfam" id="PF01583"/>
    </source>
</evidence>
<feature type="domain" description="APS kinase" evidence="2">
    <location>
        <begin position="27"/>
        <end position="167"/>
    </location>
</feature>
<organism evidence="3 4">
    <name type="scientific">Cohnella pontilimi</name>
    <dbReference type="NCBI Taxonomy" id="2564100"/>
    <lineage>
        <taxon>Bacteria</taxon>
        <taxon>Bacillati</taxon>
        <taxon>Bacillota</taxon>
        <taxon>Bacilli</taxon>
        <taxon>Bacillales</taxon>
        <taxon>Paenibacillaceae</taxon>
        <taxon>Cohnella</taxon>
    </lineage>
</organism>
<evidence type="ECO:0000313" key="3">
    <source>
        <dbReference type="EMBL" id="TJY44076.1"/>
    </source>
</evidence>
<dbReference type="GO" id="GO:0004781">
    <property type="term" value="F:sulfate adenylyltransferase (ATP) activity"/>
    <property type="evidence" value="ECO:0007669"/>
    <property type="project" value="TreeGrafter"/>
</dbReference>
<dbReference type="Gene3D" id="3.40.50.300">
    <property type="entry name" value="P-loop containing nucleotide triphosphate hydrolases"/>
    <property type="match status" value="1"/>
</dbReference>
<dbReference type="InterPro" id="IPR027417">
    <property type="entry name" value="P-loop_NTPase"/>
</dbReference>
<dbReference type="AlphaFoldDB" id="A0A4U0FGE5"/>
<dbReference type="PANTHER" id="PTHR42700">
    <property type="entry name" value="SULFATE ADENYLYLTRANSFERASE"/>
    <property type="match status" value="1"/>
</dbReference>
<dbReference type="GO" id="GO:0019379">
    <property type="term" value="P:sulfate assimilation, phosphoadenylyl sulfate reduction by phosphoadenylyl-sulfate reductase (thioredoxin)"/>
    <property type="evidence" value="ECO:0007669"/>
    <property type="project" value="TreeGrafter"/>
</dbReference>
<gene>
    <name evidence="3" type="ORF">E5161_01370</name>
</gene>
<proteinExistence type="predicted"/>
<reference evidence="3 4" key="1">
    <citation type="submission" date="2019-04" db="EMBL/GenBank/DDBJ databases">
        <title>Cohnella sp. nov., isolated from soil.</title>
        <authorList>
            <person name="Kim W."/>
        </authorList>
    </citation>
    <scope>NUCLEOTIDE SEQUENCE [LARGE SCALE GENOMIC DNA]</scope>
    <source>
        <strain evidence="3 4">CAU 1483</strain>
    </source>
</reference>
<dbReference type="Proteomes" id="UP000309673">
    <property type="component" value="Unassembled WGS sequence"/>
</dbReference>
<dbReference type="GO" id="GO:0004020">
    <property type="term" value="F:adenylylsulfate kinase activity"/>
    <property type="evidence" value="ECO:0007669"/>
    <property type="project" value="UniProtKB-EC"/>
</dbReference>
<evidence type="ECO:0000256" key="1">
    <source>
        <dbReference type="ARBA" id="ARBA00022679"/>
    </source>
</evidence>
<dbReference type="InterPro" id="IPR059117">
    <property type="entry name" value="APS_kinase_dom"/>
</dbReference>
<dbReference type="InterPro" id="IPR050512">
    <property type="entry name" value="Sulf_AdTrans/APS_kinase"/>
</dbReference>
<accession>A0A4U0FGE5</accession>
<protein>
    <submittedName>
        <fullName evidence="3">Adenylyl-sulfate kinase</fullName>
        <ecNumber evidence="3">2.7.1.25</ecNumber>
    </submittedName>
</protein>
<dbReference type="OrthoDB" id="9804504at2"/>